<feature type="region of interest" description="Disordered" evidence="1">
    <location>
        <begin position="1"/>
        <end position="25"/>
    </location>
</feature>
<feature type="compositionally biased region" description="Polar residues" evidence="1">
    <location>
        <begin position="133"/>
        <end position="149"/>
    </location>
</feature>
<dbReference type="AlphaFoldDB" id="A0AAW0EBT7"/>
<reference evidence="2 3" key="1">
    <citation type="journal article" date="2024" name="J Genomics">
        <title>Draft genome sequencing and assembly of Favolaschia claudopus CIRM-BRFM 2984 isolated from oak limbs.</title>
        <authorList>
            <person name="Navarro D."/>
            <person name="Drula E."/>
            <person name="Chaduli D."/>
            <person name="Cazenave R."/>
            <person name="Ahrendt S."/>
            <person name="Wang J."/>
            <person name="Lipzen A."/>
            <person name="Daum C."/>
            <person name="Barry K."/>
            <person name="Grigoriev I.V."/>
            <person name="Favel A."/>
            <person name="Rosso M.N."/>
            <person name="Martin F."/>
        </authorList>
    </citation>
    <scope>NUCLEOTIDE SEQUENCE [LARGE SCALE GENOMIC DNA]</scope>
    <source>
        <strain evidence="2 3">CIRM-BRFM 2984</strain>
    </source>
</reference>
<dbReference type="Proteomes" id="UP001362999">
    <property type="component" value="Unassembled WGS sequence"/>
</dbReference>
<protein>
    <submittedName>
        <fullName evidence="2">Uncharacterized protein</fullName>
    </submittedName>
</protein>
<accession>A0AAW0EBT7</accession>
<feature type="compositionally biased region" description="Basic residues" evidence="1">
    <location>
        <begin position="40"/>
        <end position="51"/>
    </location>
</feature>
<feature type="region of interest" description="Disordered" evidence="1">
    <location>
        <begin position="40"/>
        <end position="83"/>
    </location>
</feature>
<evidence type="ECO:0000256" key="1">
    <source>
        <dbReference type="SAM" id="MobiDB-lite"/>
    </source>
</evidence>
<gene>
    <name evidence="2" type="ORF">R3P38DRAFT_2834641</name>
</gene>
<evidence type="ECO:0000313" key="3">
    <source>
        <dbReference type="Proteomes" id="UP001362999"/>
    </source>
</evidence>
<keyword evidence="3" id="KW-1185">Reference proteome</keyword>
<sequence>MTMHDDFDPFNPDPNSESYVPEPESPRRFKLRFWINAHNLRPKHSRRKSSRVRGPAGDTGRRRQPSLTIQTPWELGQTAGSSPDPVLEDLLALDAWADRLSRISEDDELYPYPRPPFALSTRTMSDPGHDLRTGSQDSLGNINIPSSPTRRWLNKLGLRSPSEL</sequence>
<proteinExistence type="predicted"/>
<evidence type="ECO:0000313" key="2">
    <source>
        <dbReference type="EMBL" id="KAK7062311.1"/>
    </source>
</evidence>
<comment type="caution">
    <text evidence="2">The sequence shown here is derived from an EMBL/GenBank/DDBJ whole genome shotgun (WGS) entry which is preliminary data.</text>
</comment>
<organism evidence="2 3">
    <name type="scientific">Favolaschia claudopus</name>
    <dbReference type="NCBI Taxonomy" id="2862362"/>
    <lineage>
        <taxon>Eukaryota</taxon>
        <taxon>Fungi</taxon>
        <taxon>Dikarya</taxon>
        <taxon>Basidiomycota</taxon>
        <taxon>Agaricomycotina</taxon>
        <taxon>Agaricomycetes</taxon>
        <taxon>Agaricomycetidae</taxon>
        <taxon>Agaricales</taxon>
        <taxon>Marasmiineae</taxon>
        <taxon>Mycenaceae</taxon>
        <taxon>Favolaschia</taxon>
    </lineage>
</organism>
<name>A0AAW0EBT7_9AGAR</name>
<feature type="region of interest" description="Disordered" evidence="1">
    <location>
        <begin position="111"/>
        <end position="164"/>
    </location>
</feature>
<dbReference type="EMBL" id="JAWWNJ010000002">
    <property type="protein sequence ID" value="KAK7062311.1"/>
    <property type="molecule type" value="Genomic_DNA"/>
</dbReference>